<reference evidence="7" key="2">
    <citation type="submission" date="2020-09" db="EMBL/GenBank/DDBJ databases">
        <authorList>
            <person name="Sun Q."/>
            <person name="Kim S."/>
        </authorList>
    </citation>
    <scope>NUCLEOTIDE SEQUENCE</scope>
    <source>
        <strain evidence="7">KCTC 32337</strain>
    </source>
</reference>
<dbReference type="InterPro" id="IPR012292">
    <property type="entry name" value="Globin/Proto"/>
</dbReference>
<keyword evidence="4 5" id="KW-0408">Iron</keyword>
<dbReference type="GO" id="GO:0046872">
    <property type="term" value="F:metal ion binding"/>
    <property type="evidence" value="ECO:0007669"/>
    <property type="project" value="UniProtKB-KW"/>
</dbReference>
<reference evidence="7" key="1">
    <citation type="journal article" date="2014" name="Int. J. Syst. Evol. Microbiol.">
        <title>Complete genome sequence of Corynebacterium casei LMG S-19264T (=DSM 44701T), isolated from a smear-ripened cheese.</title>
        <authorList>
            <consortium name="US DOE Joint Genome Institute (JGI-PGF)"/>
            <person name="Walter F."/>
            <person name="Albersmeier A."/>
            <person name="Kalinowski J."/>
            <person name="Ruckert C."/>
        </authorList>
    </citation>
    <scope>NUCLEOTIDE SEQUENCE</scope>
    <source>
        <strain evidence="7">KCTC 32337</strain>
    </source>
</reference>
<keyword evidence="6" id="KW-0732">Signal</keyword>
<dbReference type="Proteomes" id="UP000622604">
    <property type="component" value="Unassembled WGS sequence"/>
</dbReference>
<dbReference type="SUPFAM" id="SSF46458">
    <property type="entry name" value="Globin-like"/>
    <property type="match status" value="1"/>
</dbReference>
<organism evidence="7 8">
    <name type="scientific">Paraglaciecola chathamensis</name>
    <dbReference type="NCBI Taxonomy" id="368405"/>
    <lineage>
        <taxon>Bacteria</taxon>
        <taxon>Pseudomonadati</taxon>
        <taxon>Pseudomonadota</taxon>
        <taxon>Gammaproteobacteria</taxon>
        <taxon>Alteromonadales</taxon>
        <taxon>Alteromonadaceae</taxon>
        <taxon>Paraglaciecola</taxon>
    </lineage>
</organism>
<evidence type="ECO:0000313" key="8">
    <source>
        <dbReference type="Proteomes" id="UP000622604"/>
    </source>
</evidence>
<keyword evidence="3 5" id="KW-0479">Metal-binding</keyword>
<evidence type="ECO:0000256" key="2">
    <source>
        <dbReference type="ARBA" id="ARBA00022617"/>
    </source>
</evidence>
<gene>
    <name evidence="7" type="ORF">GCM10011274_38820</name>
</gene>
<feature type="signal peptide" evidence="6">
    <location>
        <begin position="1"/>
        <end position="24"/>
    </location>
</feature>
<protein>
    <recommendedName>
        <fullName evidence="9">Hemoglobin</fullName>
    </recommendedName>
</protein>
<dbReference type="PROSITE" id="PS51257">
    <property type="entry name" value="PROKAR_LIPOPROTEIN"/>
    <property type="match status" value="1"/>
</dbReference>
<dbReference type="GO" id="GO:0019825">
    <property type="term" value="F:oxygen binding"/>
    <property type="evidence" value="ECO:0007669"/>
    <property type="project" value="InterPro"/>
</dbReference>
<dbReference type="Pfam" id="PF01152">
    <property type="entry name" value="Bac_globin"/>
    <property type="match status" value="1"/>
</dbReference>
<evidence type="ECO:0000256" key="5">
    <source>
        <dbReference type="PIRSR" id="PIRSR601486-1"/>
    </source>
</evidence>
<dbReference type="GO" id="GO:0020037">
    <property type="term" value="F:heme binding"/>
    <property type="evidence" value="ECO:0007669"/>
    <property type="project" value="InterPro"/>
</dbReference>
<dbReference type="EMBL" id="BMZC01000013">
    <property type="protein sequence ID" value="GGZ76801.1"/>
    <property type="molecule type" value="Genomic_DNA"/>
</dbReference>
<feature type="chain" id="PRO_5034535195" description="Hemoglobin" evidence="6">
    <location>
        <begin position="25"/>
        <end position="145"/>
    </location>
</feature>
<keyword evidence="2 5" id="KW-0349">Heme</keyword>
<feature type="binding site" description="distal binding residue" evidence="5">
    <location>
        <position position="97"/>
    </location>
    <ligand>
        <name>heme</name>
        <dbReference type="ChEBI" id="CHEBI:30413"/>
    </ligand>
    <ligandPart>
        <name>Fe</name>
        <dbReference type="ChEBI" id="CHEBI:18248"/>
    </ligandPart>
</feature>
<evidence type="ECO:0000256" key="6">
    <source>
        <dbReference type="SAM" id="SignalP"/>
    </source>
</evidence>
<evidence type="ECO:0008006" key="9">
    <source>
        <dbReference type="Google" id="ProtNLM"/>
    </source>
</evidence>
<dbReference type="InterPro" id="IPR009050">
    <property type="entry name" value="Globin-like_sf"/>
</dbReference>
<dbReference type="Gene3D" id="1.10.490.10">
    <property type="entry name" value="Globins"/>
    <property type="match status" value="1"/>
</dbReference>
<accession>A0A8H9IDR7</accession>
<dbReference type="AlphaFoldDB" id="A0A8H9IDR7"/>
<keyword evidence="1" id="KW-0813">Transport</keyword>
<evidence type="ECO:0000256" key="3">
    <source>
        <dbReference type="ARBA" id="ARBA00022723"/>
    </source>
</evidence>
<dbReference type="CDD" id="cd00454">
    <property type="entry name" value="TrHb1_N"/>
    <property type="match status" value="1"/>
</dbReference>
<proteinExistence type="predicted"/>
<sequence length="145" mass="16428">MVSLMKHTLIILFVSLFFGLSACSSTSNQSVYTQMGGQQKVEEVVDNFITEIEFDPVIFEYFKDSDIGRFREKLIEHVCHLTGGPCEYTGDTMERVHGGMNITEADFNRGVDLFINAMDKANIPHPTQNKVLAILAKTRKQMLYI</sequence>
<name>A0A8H9IDR7_9ALTE</name>
<evidence type="ECO:0000256" key="4">
    <source>
        <dbReference type="ARBA" id="ARBA00023004"/>
    </source>
</evidence>
<evidence type="ECO:0000313" key="7">
    <source>
        <dbReference type="EMBL" id="GGZ76801.1"/>
    </source>
</evidence>
<dbReference type="InterPro" id="IPR001486">
    <property type="entry name" value="Hemoglobin_trunc"/>
</dbReference>
<evidence type="ECO:0000256" key="1">
    <source>
        <dbReference type="ARBA" id="ARBA00022448"/>
    </source>
</evidence>
<comment type="caution">
    <text evidence="7">The sequence shown here is derived from an EMBL/GenBank/DDBJ whole genome shotgun (WGS) entry which is preliminary data.</text>
</comment>